<feature type="compositionally biased region" description="Low complexity" evidence="1">
    <location>
        <begin position="42"/>
        <end position="77"/>
    </location>
</feature>
<organism evidence="2">
    <name type="scientific">Rhizophora mucronata</name>
    <name type="common">Asiatic mangrove</name>
    <dbReference type="NCBI Taxonomy" id="61149"/>
    <lineage>
        <taxon>Eukaryota</taxon>
        <taxon>Viridiplantae</taxon>
        <taxon>Streptophyta</taxon>
        <taxon>Embryophyta</taxon>
        <taxon>Tracheophyta</taxon>
        <taxon>Spermatophyta</taxon>
        <taxon>Magnoliopsida</taxon>
        <taxon>eudicotyledons</taxon>
        <taxon>Gunneridae</taxon>
        <taxon>Pentapetalae</taxon>
        <taxon>rosids</taxon>
        <taxon>fabids</taxon>
        <taxon>Malpighiales</taxon>
        <taxon>Rhizophoraceae</taxon>
        <taxon>Rhizophora</taxon>
    </lineage>
</organism>
<feature type="region of interest" description="Disordered" evidence="1">
    <location>
        <begin position="1"/>
        <end position="105"/>
    </location>
</feature>
<reference evidence="2" key="1">
    <citation type="submission" date="2018-02" db="EMBL/GenBank/DDBJ databases">
        <title>Rhizophora mucronata_Transcriptome.</title>
        <authorList>
            <person name="Meera S.P."/>
            <person name="Sreeshan A."/>
            <person name="Augustine A."/>
        </authorList>
    </citation>
    <scope>NUCLEOTIDE SEQUENCE</scope>
    <source>
        <tissue evidence="2">Leaf</tissue>
    </source>
</reference>
<sequence>MHGNSFERKLSILKGNKQNLEIPVRNSWKGSYRESTPESLTSKSVNSNGRGSSSFSSSNFPGTNSNSANNPFSSPTPIVRKLFPGSPLQGTASNKGSSNLLGSTD</sequence>
<feature type="compositionally biased region" description="Polar residues" evidence="1">
    <location>
        <begin position="88"/>
        <end position="105"/>
    </location>
</feature>
<dbReference type="EMBL" id="GGEC01021591">
    <property type="protein sequence ID" value="MBX02075.1"/>
    <property type="molecule type" value="Transcribed_RNA"/>
</dbReference>
<accession>A0A2P2K8J7</accession>
<feature type="compositionally biased region" description="Basic and acidic residues" evidence="1">
    <location>
        <begin position="1"/>
        <end position="10"/>
    </location>
</feature>
<proteinExistence type="predicted"/>
<name>A0A2P2K8J7_RHIMU</name>
<protein>
    <submittedName>
        <fullName evidence="2">Uncharacterized protein</fullName>
    </submittedName>
</protein>
<dbReference type="AlphaFoldDB" id="A0A2P2K8J7"/>
<evidence type="ECO:0000256" key="1">
    <source>
        <dbReference type="SAM" id="MobiDB-lite"/>
    </source>
</evidence>
<evidence type="ECO:0000313" key="2">
    <source>
        <dbReference type="EMBL" id="MBX02075.1"/>
    </source>
</evidence>